<feature type="transmembrane region" description="Helical" evidence="11">
    <location>
        <begin position="300"/>
        <end position="318"/>
    </location>
</feature>
<evidence type="ECO:0000256" key="1">
    <source>
        <dbReference type="ARBA" id="ARBA00004651"/>
    </source>
</evidence>
<dbReference type="PROSITE" id="PS50111">
    <property type="entry name" value="CHEMOTAXIS_TRANSDUC_2"/>
    <property type="match status" value="1"/>
</dbReference>
<dbReference type="CDD" id="cd06225">
    <property type="entry name" value="HAMP"/>
    <property type="match status" value="1"/>
</dbReference>
<reference evidence="14 15" key="1">
    <citation type="submission" date="2021-03" db="EMBL/GenBank/DDBJ databases">
        <title>Genomic Encyclopedia of Type Strains, Phase IV (KMG-IV): sequencing the most valuable type-strain genomes for metagenomic binning, comparative biology and taxonomic classification.</title>
        <authorList>
            <person name="Goeker M."/>
        </authorList>
    </citation>
    <scope>NUCLEOTIDE SEQUENCE [LARGE SCALE GENOMIC DNA]</scope>
    <source>
        <strain evidence="14 15">DSM 27512</strain>
    </source>
</reference>
<comment type="similarity">
    <text evidence="8">Belongs to the methyl-accepting chemotaxis (MCP) protein family.</text>
</comment>
<dbReference type="SMART" id="SM00304">
    <property type="entry name" value="HAMP"/>
    <property type="match status" value="1"/>
</dbReference>
<dbReference type="RefSeq" id="WP_209658705.1">
    <property type="nucleotide sequence ID" value="NZ_JAGGLI010000002.1"/>
</dbReference>
<keyword evidence="15" id="KW-1185">Reference proteome</keyword>
<dbReference type="EMBL" id="JAGGLI010000002">
    <property type="protein sequence ID" value="MBP2026544.1"/>
    <property type="molecule type" value="Genomic_DNA"/>
</dbReference>
<evidence type="ECO:0000256" key="7">
    <source>
        <dbReference type="ARBA" id="ARBA00023224"/>
    </source>
</evidence>
<keyword evidence="4 11" id="KW-0812">Transmembrane</keyword>
<keyword evidence="5 11" id="KW-1133">Transmembrane helix</keyword>
<evidence type="ECO:0000256" key="5">
    <source>
        <dbReference type="ARBA" id="ARBA00022989"/>
    </source>
</evidence>
<evidence type="ECO:0000256" key="9">
    <source>
        <dbReference type="PROSITE-ProRule" id="PRU00284"/>
    </source>
</evidence>
<comment type="caution">
    <text evidence="14">The sequence shown here is derived from an EMBL/GenBank/DDBJ whole genome shotgun (WGS) entry which is preliminary data.</text>
</comment>
<gene>
    <name evidence="14" type="ORF">J2Z35_000333</name>
</gene>
<dbReference type="PANTHER" id="PTHR32089">
    <property type="entry name" value="METHYL-ACCEPTING CHEMOTAXIS PROTEIN MCPB"/>
    <property type="match status" value="1"/>
</dbReference>
<sequence>MRIKIAAKLMAIFLVLSVLPTSILGIYSYNVTFNELREREIDKFNILLDGIVTNTRTTLKDTEFLLKNLSSNNYFTDILMEYNSLGENQNSETVNETNQLLRKIYVDSMGYYESVFIVALDGEIVADSLGRTGYSLGASDLEFASSAMEKKSFVISDIYLSQLSQTGVKVPTVSMAYPVVTSTGGVIGAIAITLDFGNFDKVIKNTEIGDTGFGYIINKEDKYISHPQTALLLEESNDYISSEVLNLLSDETKGNGNIVLEGEKWSYFYQSVPSTDWIIIFNLPEKEYLGVAREIRFNTFFIILVSIILVIIASSFLVKSQFTKHLKDMVKIMQKISEGDFSVKSHIESKDEFQDLSDSINEMVYMQKKVIKELKETSQTLDFSGNIMIETSSKGSYKTKEITETAHQFLYSAKESKNAVDSIRNTIEVVNDKSQKVEEMSNIAKDEGKLTQESIGLGVDAIERAIFSIEDIDNAVLETKNDIYNLVRDSKKINKFVDSIKKISKDTNLLALNASIEAARAGEHGRGFSVVAEEVRKLSAESDEITGEIEDIVNQILDRIKSVQEKIEYTKNQSEKGKSSSENVKDSFVKITKSVDAVSNITSQNSLAVREQIKSIEEVNLCVEKIEEVINYILEGAREIANGNEIQENIMDEINKTAMELKGVSKELLTLSNKFTLEPHLTKS</sequence>
<evidence type="ECO:0000256" key="8">
    <source>
        <dbReference type="ARBA" id="ARBA00029447"/>
    </source>
</evidence>
<dbReference type="CDD" id="cd12912">
    <property type="entry name" value="PDC2_MCP_like"/>
    <property type="match status" value="1"/>
</dbReference>
<dbReference type="Gene3D" id="3.30.450.20">
    <property type="entry name" value="PAS domain"/>
    <property type="match status" value="1"/>
</dbReference>
<keyword evidence="7 9" id="KW-0807">Transducer</keyword>
<dbReference type="Pfam" id="PF00672">
    <property type="entry name" value="HAMP"/>
    <property type="match status" value="1"/>
</dbReference>
<dbReference type="Gene3D" id="1.10.8.500">
    <property type="entry name" value="HAMP domain in histidine kinase"/>
    <property type="match status" value="1"/>
</dbReference>
<dbReference type="InterPro" id="IPR004089">
    <property type="entry name" value="MCPsignal_dom"/>
</dbReference>
<keyword evidence="6 11" id="KW-0472">Membrane</keyword>
<dbReference type="PANTHER" id="PTHR32089:SF112">
    <property type="entry name" value="LYSOZYME-LIKE PROTEIN-RELATED"/>
    <property type="match status" value="1"/>
</dbReference>
<feature type="coiled-coil region" evidence="10">
    <location>
        <begin position="535"/>
        <end position="573"/>
    </location>
</feature>
<dbReference type="SMART" id="SM00283">
    <property type="entry name" value="MA"/>
    <property type="match status" value="1"/>
</dbReference>
<name>A0ABS4KFK8_9FIRM</name>
<protein>
    <submittedName>
        <fullName evidence="14">Methyl-accepting chemotaxis protein</fullName>
    </submittedName>
</protein>
<evidence type="ECO:0000256" key="10">
    <source>
        <dbReference type="SAM" id="Coils"/>
    </source>
</evidence>
<feature type="domain" description="HAMP" evidence="13">
    <location>
        <begin position="320"/>
        <end position="372"/>
    </location>
</feature>
<keyword evidence="3" id="KW-0145">Chemotaxis</keyword>
<evidence type="ECO:0000259" key="12">
    <source>
        <dbReference type="PROSITE" id="PS50111"/>
    </source>
</evidence>
<dbReference type="Gene3D" id="1.10.287.950">
    <property type="entry name" value="Methyl-accepting chemotaxis protein"/>
    <property type="match status" value="1"/>
</dbReference>
<evidence type="ECO:0000313" key="15">
    <source>
        <dbReference type="Proteomes" id="UP001314903"/>
    </source>
</evidence>
<keyword evidence="2" id="KW-1003">Cell membrane</keyword>
<evidence type="ECO:0000259" key="13">
    <source>
        <dbReference type="PROSITE" id="PS50885"/>
    </source>
</evidence>
<evidence type="ECO:0000256" key="3">
    <source>
        <dbReference type="ARBA" id="ARBA00022500"/>
    </source>
</evidence>
<keyword evidence="10" id="KW-0175">Coiled coil</keyword>
<evidence type="ECO:0000256" key="11">
    <source>
        <dbReference type="SAM" id="Phobius"/>
    </source>
</evidence>
<dbReference type="CDD" id="cd12914">
    <property type="entry name" value="PDC1_DGC_like"/>
    <property type="match status" value="1"/>
</dbReference>
<accession>A0ABS4KFK8</accession>
<dbReference type="SUPFAM" id="SSF58104">
    <property type="entry name" value="Methyl-accepting chemotaxis protein (MCP) signaling domain"/>
    <property type="match status" value="1"/>
</dbReference>
<evidence type="ECO:0000256" key="4">
    <source>
        <dbReference type="ARBA" id="ARBA00022692"/>
    </source>
</evidence>
<dbReference type="Proteomes" id="UP001314903">
    <property type="component" value="Unassembled WGS sequence"/>
</dbReference>
<dbReference type="PROSITE" id="PS50885">
    <property type="entry name" value="HAMP"/>
    <property type="match status" value="1"/>
</dbReference>
<feature type="domain" description="Methyl-accepting transducer" evidence="12">
    <location>
        <begin position="391"/>
        <end position="627"/>
    </location>
</feature>
<organism evidence="14 15">
    <name type="scientific">Acetoanaerobium pronyense</name>
    <dbReference type="NCBI Taxonomy" id="1482736"/>
    <lineage>
        <taxon>Bacteria</taxon>
        <taxon>Bacillati</taxon>
        <taxon>Bacillota</taxon>
        <taxon>Clostridia</taxon>
        <taxon>Peptostreptococcales</taxon>
        <taxon>Filifactoraceae</taxon>
        <taxon>Acetoanaerobium</taxon>
    </lineage>
</organism>
<proteinExistence type="inferred from homology"/>
<comment type="subcellular location">
    <subcellularLocation>
        <location evidence="1">Cell membrane</location>
        <topology evidence="1">Multi-pass membrane protein</topology>
    </subcellularLocation>
</comment>
<dbReference type="Pfam" id="PF02743">
    <property type="entry name" value="dCache_1"/>
    <property type="match status" value="1"/>
</dbReference>
<evidence type="ECO:0000256" key="6">
    <source>
        <dbReference type="ARBA" id="ARBA00023136"/>
    </source>
</evidence>
<dbReference type="InterPro" id="IPR033479">
    <property type="entry name" value="dCache_1"/>
</dbReference>
<evidence type="ECO:0000256" key="2">
    <source>
        <dbReference type="ARBA" id="ARBA00022475"/>
    </source>
</evidence>
<dbReference type="Pfam" id="PF00015">
    <property type="entry name" value="MCPsignal"/>
    <property type="match status" value="1"/>
</dbReference>
<evidence type="ECO:0000313" key="14">
    <source>
        <dbReference type="EMBL" id="MBP2026544.1"/>
    </source>
</evidence>
<dbReference type="InterPro" id="IPR003660">
    <property type="entry name" value="HAMP_dom"/>
</dbReference>